<comment type="pathway">
    <text evidence="3 15">Amino-acid biosynthesis; L-methionine biosynthesis via de novo pathway; L-homoserine from L-aspartate: step 3/3.</text>
</comment>
<dbReference type="InterPro" id="IPR036291">
    <property type="entry name" value="NAD(P)-bd_dom_sf"/>
</dbReference>
<dbReference type="Proteomes" id="UP000825935">
    <property type="component" value="Chromosome 10"/>
</dbReference>
<reference evidence="19" key="1">
    <citation type="submission" date="2021-08" db="EMBL/GenBank/DDBJ databases">
        <title>WGS assembly of Ceratopteris richardii.</title>
        <authorList>
            <person name="Marchant D.B."/>
            <person name="Chen G."/>
            <person name="Jenkins J."/>
            <person name="Shu S."/>
            <person name="Leebens-Mack J."/>
            <person name="Grimwood J."/>
            <person name="Schmutz J."/>
            <person name="Soltis P."/>
            <person name="Soltis D."/>
            <person name="Chen Z.-H."/>
        </authorList>
    </citation>
    <scope>NUCLEOTIDE SEQUENCE</scope>
    <source>
        <strain evidence="19">Whitten #5841</strain>
        <tissue evidence="19">Leaf</tissue>
    </source>
</reference>
<evidence type="ECO:0000256" key="8">
    <source>
        <dbReference type="ARBA" id="ARBA00022857"/>
    </source>
</evidence>
<evidence type="ECO:0000256" key="2">
    <source>
        <dbReference type="ARBA" id="ARBA00005056"/>
    </source>
</evidence>
<keyword evidence="9 12" id="KW-0560">Oxidoreductase</keyword>
<evidence type="ECO:0000256" key="1">
    <source>
        <dbReference type="ARBA" id="ARBA00001920"/>
    </source>
</evidence>
<evidence type="ECO:0000256" key="12">
    <source>
        <dbReference type="PIRNR" id="PIRNR036497"/>
    </source>
</evidence>
<feature type="binding site" evidence="14">
    <location>
        <position position="228"/>
    </location>
    <ligand>
        <name>L-homoserine</name>
        <dbReference type="ChEBI" id="CHEBI:57476"/>
    </ligand>
</feature>
<keyword evidence="20" id="KW-1185">Reference proteome</keyword>
<protein>
    <recommendedName>
        <fullName evidence="5 12">Homoserine dehydrogenase</fullName>
        <shortName evidence="12">HDH</shortName>
        <ecNumber evidence="5 12">1.1.1.3</ecNumber>
    </recommendedName>
</protein>
<dbReference type="Gene3D" id="3.40.50.720">
    <property type="entry name" value="NAD(P)-binding Rossmann-like Domain"/>
    <property type="match status" value="1"/>
</dbReference>
<dbReference type="SUPFAM" id="SSF51735">
    <property type="entry name" value="NAD(P)-binding Rossmann-fold domains"/>
    <property type="match status" value="1"/>
</dbReference>
<evidence type="ECO:0000259" key="18">
    <source>
        <dbReference type="Pfam" id="PF03447"/>
    </source>
</evidence>
<dbReference type="InterPro" id="IPR011147">
    <property type="entry name" value="Bifunc_Aspkin/hSer_DH"/>
</dbReference>
<dbReference type="Pfam" id="PF03447">
    <property type="entry name" value="NAD_binding_3"/>
    <property type="match status" value="1"/>
</dbReference>
<dbReference type="PIRSF" id="PIRSF036497">
    <property type="entry name" value="HDH_short"/>
    <property type="match status" value="1"/>
</dbReference>
<comment type="caution">
    <text evidence="19">The sequence shown here is derived from an EMBL/GenBank/DDBJ whole genome shotgun (WGS) entry which is preliminary data.</text>
</comment>
<dbReference type="PROSITE" id="PS01042">
    <property type="entry name" value="HOMOSER_DHGENASE"/>
    <property type="match status" value="1"/>
</dbReference>
<dbReference type="PANTHER" id="PTHR43070:SF3">
    <property type="entry name" value="HOMOSERINE DEHYDROGENASE"/>
    <property type="match status" value="1"/>
</dbReference>
<keyword evidence="8 12" id="KW-0521">NADP</keyword>
<feature type="binding site" evidence="14">
    <location>
        <position position="120"/>
    </location>
    <ligand>
        <name>NADPH</name>
        <dbReference type="ChEBI" id="CHEBI:57783"/>
    </ligand>
</feature>
<dbReference type="Gene3D" id="3.30.360.10">
    <property type="entry name" value="Dihydrodipicolinate Reductase, domain 2"/>
    <property type="match status" value="1"/>
</dbReference>
<evidence type="ECO:0000256" key="15">
    <source>
        <dbReference type="RuleBase" id="RU000579"/>
    </source>
</evidence>
<evidence type="ECO:0000256" key="10">
    <source>
        <dbReference type="ARBA" id="ARBA00023167"/>
    </source>
</evidence>
<evidence type="ECO:0000256" key="5">
    <source>
        <dbReference type="ARBA" id="ARBA00013213"/>
    </source>
</evidence>
<dbReference type="InterPro" id="IPR022697">
    <property type="entry name" value="HDH_short"/>
</dbReference>
<evidence type="ECO:0000313" key="19">
    <source>
        <dbReference type="EMBL" id="KAH7428375.1"/>
    </source>
</evidence>
<feature type="domain" description="Aspartate/homoserine dehydrogenase NAD-binding" evidence="18">
    <location>
        <begin position="15"/>
        <end position="155"/>
    </location>
</feature>
<proteinExistence type="inferred from homology"/>
<dbReference type="InterPro" id="IPR005106">
    <property type="entry name" value="Asp/hSer_DH_NAD-bd"/>
</dbReference>
<dbReference type="GO" id="GO:0009086">
    <property type="term" value="P:methionine biosynthetic process"/>
    <property type="evidence" value="ECO:0007669"/>
    <property type="project" value="UniProtKB-KW"/>
</dbReference>
<keyword evidence="10 12" id="KW-0486">Methionine biosynthesis</keyword>
<feature type="domain" description="Homoserine dehydrogenase catalytic" evidence="17">
    <location>
        <begin position="175"/>
        <end position="373"/>
    </location>
</feature>
<evidence type="ECO:0000313" key="20">
    <source>
        <dbReference type="Proteomes" id="UP000825935"/>
    </source>
</evidence>
<dbReference type="PANTHER" id="PTHR43070">
    <property type="match status" value="1"/>
</dbReference>
<evidence type="ECO:0000256" key="3">
    <source>
        <dbReference type="ARBA" id="ARBA00005062"/>
    </source>
</evidence>
<evidence type="ECO:0000256" key="9">
    <source>
        <dbReference type="ARBA" id="ARBA00023002"/>
    </source>
</evidence>
<dbReference type="EMBL" id="CM035415">
    <property type="protein sequence ID" value="KAH7428375.1"/>
    <property type="molecule type" value="Genomic_DNA"/>
</dbReference>
<keyword evidence="7 12" id="KW-0791">Threonine biosynthesis</keyword>
<name>A0A8T2U406_CERRI</name>
<dbReference type="GO" id="GO:0004412">
    <property type="term" value="F:homoserine dehydrogenase activity"/>
    <property type="evidence" value="ECO:0007669"/>
    <property type="project" value="UniProtKB-EC"/>
</dbReference>
<feature type="active site" description="Proton donor" evidence="13">
    <location>
        <position position="243"/>
    </location>
</feature>
<comment type="similarity">
    <text evidence="4 12 16">Belongs to the homoserine dehydrogenase family.</text>
</comment>
<evidence type="ECO:0000256" key="14">
    <source>
        <dbReference type="PIRSR" id="PIRSR036497-2"/>
    </source>
</evidence>
<comment type="pathway">
    <text evidence="2 15">Amino-acid biosynthesis; L-threonine biosynthesis; L-threonine from L-aspartate: step 3/5.</text>
</comment>
<dbReference type="FunFam" id="3.30.360.10:FF:000006">
    <property type="entry name" value="Bifunctional aspartokinase/homoserine dehydrogenase"/>
    <property type="match status" value="1"/>
</dbReference>
<evidence type="ECO:0000259" key="17">
    <source>
        <dbReference type="Pfam" id="PF00742"/>
    </source>
</evidence>
<evidence type="ECO:0000256" key="6">
    <source>
        <dbReference type="ARBA" id="ARBA00022605"/>
    </source>
</evidence>
<evidence type="ECO:0000256" key="13">
    <source>
        <dbReference type="PIRSR" id="PIRSR036497-1"/>
    </source>
</evidence>
<dbReference type="GO" id="GO:0009088">
    <property type="term" value="P:threonine biosynthetic process"/>
    <property type="evidence" value="ECO:0007669"/>
    <property type="project" value="UniProtKB-KW"/>
</dbReference>
<gene>
    <name evidence="19" type="ORF">KP509_10G089400</name>
</gene>
<dbReference type="InterPro" id="IPR019811">
    <property type="entry name" value="HDH_CS"/>
</dbReference>
<comment type="cofactor">
    <cofactor evidence="1">
        <name>a metal cation</name>
        <dbReference type="ChEBI" id="CHEBI:25213"/>
    </cofactor>
</comment>
<organism evidence="19 20">
    <name type="scientific">Ceratopteris richardii</name>
    <name type="common">Triangle waterfern</name>
    <dbReference type="NCBI Taxonomy" id="49495"/>
    <lineage>
        <taxon>Eukaryota</taxon>
        <taxon>Viridiplantae</taxon>
        <taxon>Streptophyta</taxon>
        <taxon>Embryophyta</taxon>
        <taxon>Tracheophyta</taxon>
        <taxon>Polypodiopsida</taxon>
        <taxon>Polypodiidae</taxon>
        <taxon>Polypodiales</taxon>
        <taxon>Pteridineae</taxon>
        <taxon>Pteridaceae</taxon>
        <taxon>Parkerioideae</taxon>
        <taxon>Ceratopteris</taxon>
    </lineage>
</organism>
<feature type="binding site" evidence="14">
    <location>
        <position position="144"/>
    </location>
    <ligand>
        <name>NADPH</name>
        <dbReference type="ChEBI" id="CHEBI:57783"/>
    </ligand>
</feature>
<dbReference type="SUPFAM" id="SSF55347">
    <property type="entry name" value="Glyceraldehyde-3-phosphate dehydrogenase-like, C-terminal domain"/>
    <property type="match status" value="1"/>
</dbReference>
<keyword evidence="6 12" id="KW-0028">Amino-acid biosynthesis</keyword>
<dbReference type="OMA" id="IYTRCYS"/>
<dbReference type="EC" id="1.1.1.3" evidence="5 12"/>
<evidence type="ECO:0000256" key="11">
    <source>
        <dbReference type="ARBA" id="ARBA00048841"/>
    </source>
</evidence>
<evidence type="ECO:0000256" key="7">
    <source>
        <dbReference type="ARBA" id="ARBA00022697"/>
    </source>
</evidence>
<sequence length="383" mass="41304">MVGGTKKLLPVVLLGCGGVGQQLLSHILNNRSLHAAQGVRISVQAICDSNSIAVSKQNELNDVTLNQIQVVKSSKLPISSLPSSDLYSVSTFQSTSKTRDISKHIESLNFQNGLILVDCTASDETTTILTRCAERGYSIVLANKKPLTSSMDAYHILSRRWRYLRCESTVGAGLPVISALMRFLTSGDPVCQVVGALSGTLGYVMNGLQEGQCLSLVVQQAKLLGYTEPDPRDDLSGMDVARKALILARLMGWSINMEDIAVESLFPTEMEQNKMTTDQFLKEGLLSLDAEMNERVNSAKKAGKVLRYVATIADGSCKVGLVAVSHDSPLGQLKGSDNLIEIYSRCYKESPFVMRGAGAGNDTTACGVLADILDLQDLYESSS</sequence>
<dbReference type="AlphaFoldDB" id="A0A8T2U406"/>
<accession>A0A8T2U406</accession>
<dbReference type="InterPro" id="IPR001342">
    <property type="entry name" value="HDH_cat"/>
</dbReference>
<dbReference type="GO" id="GO:0050661">
    <property type="term" value="F:NADP binding"/>
    <property type="evidence" value="ECO:0007669"/>
    <property type="project" value="InterPro"/>
</dbReference>
<evidence type="ECO:0000256" key="16">
    <source>
        <dbReference type="RuleBase" id="RU004171"/>
    </source>
</evidence>
<comment type="catalytic activity">
    <reaction evidence="11">
        <text>L-homoserine + NADP(+) = L-aspartate 4-semialdehyde + NADPH + H(+)</text>
        <dbReference type="Rhea" id="RHEA:15761"/>
        <dbReference type="ChEBI" id="CHEBI:15378"/>
        <dbReference type="ChEBI" id="CHEBI:57476"/>
        <dbReference type="ChEBI" id="CHEBI:57783"/>
        <dbReference type="ChEBI" id="CHEBI:58349"/>
        <dbReference type="ChEBI" id="CHEBI:537519"/>
        <dbReference type="EC" id="1.1.1.3"/>
    </reaction>
    <physiologicalReaction direction="right-to-left" evidence="11">
        <dbReference type="Rhea" id="RHEA:15763"/>
    </physiologicalReaction>
</comment>
<evidence type="ECO:0000256" key="4">
    <source>
        <dbReference type="ARBA" id="ARBA00006753"/>
    </source>
</evidence>
<feature type="binding site" evidence="14">
    <location>
        <begin position="15"/>
        <end position="20"/>
    </location>
    <ligand>
        <name>NADP(+)</name>
        <dbReference type="ChEBI" id="CHEBI:58349"/>
    </ligand>
</feature>
<dbReference type="OrthoDB" id="67851at2759"/>
<dbReference type="Pfam" id="PF00742">
    <property type="entry name" value="Homoserine_dh"/>
    <property type="match status" value="1"/>
</dbReference>